<sequence>MRVIPKPPRFTWKDATAQLRDVFDIPSPRVLSWSSDATNNSVKAEYIIEEKTPGLRLGSLWNKWPRELKLRLINQVVDMENELANVGFDKQGCIYFKEDLRSLVGEAEDIHAHNVDCDRFSVRPLTTNELWSGTSMSMKLDRGPWKDAPEYTRAIGQNEMAWIKAHTVPRMNFTSRTRTESFLKMVLPI</sequence>
<evidence type="ECO:0008006" key="3">
    <source>
        <dbReference type="Google" id="ProtNLM"/>
    </source>
</evidence>
<dbReference type="AlphaFoldDB" id="A0A1Q5TDL9"/>
<dbReference type="GO" id="GO:0005739">
    <property type="term" value="C:mitochondrion"/>
    <property type="evidence" value="ECO:0007669"/>
    <property type="project" value="TreeGrafter"/>
</dbReference>
<accession>A0A1Q5TDL9</accession>
<evidence type="ECO:0000313" key="1">
    <source>
        <dbReference type="EMBL" id="OKO98313.1"/>
    </source>
</evidence>
<comment type="caution">
    <text evidence="1">The sequence shown here is derived from an EMBL/GenBank/DDBJ whole genome shotgun (WGS) entry which is preliminary data.</text>
</comment>
<dbReference type="EMBL" id="MNBE01000673">
    <property type="protein sequence ID" value="OKO98313.1"/>
    <property type="molecule type" value="Genomic_DNA"/>
</dbReference>
<proteinExistence type="predicted"/>
<reference evidence="1 2" key="1">
    <citation type="submission" date="2016-10" db="EMBL/GenBank/DDBJ databases">
        <title>Genome sequence of the ascomycete fungus Penicillium subrubescens.</title>
        <authorList>
            <person name="De Vries R.P."/>
            <person name="Peng M."/>
            <person name="Dilokpimol A."/>
            <person name="Hilden K."/>
            <person name="Makela M.R."/>
            <person name="Grigoriev I."/>
            <person name="Riley R."/>
            <person name="Granchi Z."/>
        </authorList>
    </citation>
    <scope>NUCLEOTIDE SEQUENCE [LARGE SCALE GENOMIC DNA]</scope>
    <source>
        <strain evidence="1 2">CBS 132785</strain>
    </source>
</reference>
<evidence type="ECO:0000313" key="2">
    <source>
        <dbReference type="Proteomes" id="UP000186955"/>
    </source>
</evidence>
<gene>
    <name evidence="1" type="ORF">PENSUB_9411</name>
</gene>
<name>A0A1Q5TDL9_9EURO</name>
<organism evidence="1 2">
    <name type="scientific">Penicillium subrubescens</name>
    <dbReference type="NCBI Taxonomy" id="1316194"/>
    <lineage>
        <taxon>Eukaryota</taxon>
        <taxon>Fungi</taxon>
        <taxon>Dikarya</taxon>
        <taxon>Ascomycota</taxon>
        <taxon>Pezizomycotina</taxon>
        <taxon>Eurotiomycetes</taxon>
        <taxon>Eurotiomycetidae</taxon>
        <taxon>Eurotiales</taxon>
        <taxon>Aspergillaceae</taxon>
        <taxon>Penicillium</taxon>
    </lineage>
</organism>
<protein>
    <recommendedName>
        <fullName evidence="3">Aminoglycoside phosphotransferase domain-containing protein</fullName>
    </recommendedName>
</protein>
<dbReference type="InterPro" id="IPR051035">
    <property type="entry name" value="Mito_inheritance_9"/>
</dbReference>
<keyword evidence="2" id="KW-1185">Reference proteome</keyword>
<dbReference type="PANTHER" id="PTHR36091">
    <property type="entry name" value="ALTERED INHERITANCE OF MITOCHONDRIA PROTEIN 9, MITOCHONDRIAL"/>
    <property type="match status" value="1"/>
</dbReference>
<dbReference type="PANTHER" id="PTHR36091:SF2">
    <property type="entry name" value="AMINOGLYCOSIDE PHOSPHOTRANSFERASE DOMAIN-CONTAINING PROTEIN"/>
    <property type="match status" value="1"/>
</dbReference>
<dbReference type="Proteomes" id="UP000186955">
    <property type="component" value="Unassembled WGS sequence"/>
</dbReference>